<feature type="domain" description="M23ase beta-sheet core" evidence="4">
    <location>
        <begin position="231"/>
        <end position="319"/>
    </location>
</feature>
<dbReference type="InterPro" id="IPR050570">
    <property type="entry name" value="Cell_wall_metabolism_enzyme"/>
</dbReference>
<keyword evidence="6" id="KW-1185">Reference proteome</keyword>
<dbReference type="InterPro" id="IPR011055">
    <property type="entry name" value="Dup_hybrid_motif"/>
</dbReference>
<protein>
    <submittedName>
        <fullName evidence="5">M23 family metallopeptidase</fullName>
        <ecNumber evidence="5">3.4.24.-</ecNumber>
    </submittedName>
</protein>
<dbReference type="CDD" id="cd12797">
    <property type="entry name" value="M23_peptidase"/>
    <property type="match status" value="1"/>
</dbReference>
<proteinExistence type="predicted"/>
<dbReference type="SUPFAM" id="SSF51261">
    <property type="entry name" value="Duplicated hybrid motif"/>
    <property type="match status" value="1"/>
</dbReference>
<keyword evidence="1 3" id="KW-0732">Signal</keyword>
<evidence type="ECO:0000259" key="4">
    <source>
        <dbReference type="Pfam" id="PF01551"/>
    </source>
</evidence>
<feature type="signal peptide" evidence="3">
    <location>
        <begin position="1"/>
        <end position="30"/>
    </location>
</feature>
<dbReference type="AlphaFoldDB" id="A0AAW9Q4Q5"/>
<dbReference type="Proteomes" id="UP001333818">
    <property type="component" value="Unassembled WGS sequence"/>
</dbReference>
<feature type="compositionally biased region" description="Low complexity" evidence="2">
    <location>
        <begin position="80"/>
        <end position="95"/>
    </location>
</feature>
<dbReference type="InterPro" id="IPR016047">
    <property type="entry name" value="M23ase_b-sheet_dom"/>
</dbReference>
<name>A0AAW9Q4Q5_9CYAN</name>
<accession>A0AAW9Q4Q5</accession>
<organism evidence="5 6">
    <name type="scientific">Tumidithrix elongata BACA0141</name>
    <dbReference type="NCBI Taxonomy" id="2716417"/>
    <lineage>
        <taxon>Bacteria</taxon>
        <taxon>Bacillati</taxon>
        <taxon>Cyanobacteriota</taxon>
        <taxon>Cyanophyceae</taxon>
        <taxon>Pseudanabaenales</taxon>
        <taxon>Pseudanabaenaceae</taxon>
        <taxon>Tumidithrix</taxon>
        <taxon>Tumidithrix elongata</taxon>
    </lineage>
</organism>
<reference evidence="5" key="1">
    <citation type="submission" date="2024-01" db="EMBL/GenBank/DDBJ databases">
        <title>Bank of Algae and Cyanobacteria of the Azores (BACA) strain genomes.</title>
        <authorList>
            <person name="Luz R."/>
            <person name="Cordeiro R."/>
            <person name="Fonseca A."/>
            <person name="Goncalves V."/>
        </authorList>
    </citation>
    <scope>NUCLEOTIDE SEQUENCE</scope>
    <source>
        <strain evidence="5">BACA0141</strain>
    </source>
</reference>
<dbReference type="PANTHER" id="PTHR21666">
    <property type="entry name" value="PEPTIDASE-RELATED"/>
    <property type="match status" value="1"/>
</dbReference>
<dbReference type="Gene3D" id="2.70.70.10">
    <property type="entry name" value="Glucose Permease (Domain IIA)"/>
    <property type="match status" value="1"/>
</dbReference>
<feature type="region of interest" description="Disordered" evidence="2">
    <location>
        <begin position="45"/>
        <end position="130"/>
    </location>
</feature>
<evidence type="ECO:0000256" key="1">
    <source>
        <dbReference type="ARBA" id="ARBA00022729"/>
    </source>
</evidence>
<feature type="compositionally biased region" description="Pro residues" evidence="2">
    <location>
        <begin position="53"/>
        <end position="65"/>
    </location>
</feature>
<feature type="chain" id="PRO_5043880650" evidence="3">
    <location>
        <begin position="31"/>
        <end position="393"/>
    </location>
</feature>
<sequence length="393" mass="41887">MKQLRKMPQKSLLKLSLLSLCLSMSGNVMLVTGLSDAQAAKKSAISPEVTAPNPAPRVAPEPVAAPQPQIDRSTPAIEIQTSSSSTRSNTQGNTQGNTRGATSEPAMVEIQSRQPQSSATKPASGSSNSGNVEIVFESRKSGCQARGQDLGSRQANLCAPEVEIARNAPTNLIYSSTGEPVVQVRKLTRAEIESMSVPSNGDKRMLFPLSIPAIISSSFGYRVHPITQAVKFHQGTDIAAAEGTPVVAAYSGKVEISGWLGGYGLAVVISHGDTHETRYAHLSEVFVKPGQVVKQGTVIGLVGTTGFSTGPHLHFELWERIRGEWTVMDPTPHLILALERLNTYLAQLNNPESVKPSIKPSINAKPSINKLGTKKPVIDILGMTRLFGKTAKG</sequence>
<gene>
    <name evidence="5" type="ORF">V2H45_13860</name>
</gene>
<keyword evidence="5" id="KW-0378">Hydrolase</keyword>
<evidence type="ECO:0000313" key="5">
    <source>
        <dbReference type="EMBL" id="MEE3717823.1"/>
    </source>
</evidence>
<evidence type="ECO:0000256" key="3">
    <source>
        <dbReference type="SAM" id="SignalP"/>
    </source>
</evidence>
<dbReference type="PANTHER" id="PTHR21666:SF289">
    <property type="entry name" value="L-ALA--D-GLU ENDOPEPTIDASE"/>
    <property type="match status" value="1"/>
</dbReference>
<comment type="caution">
    <text evidence="5">The sequence shown here is derived from an EMBL/GenBank/DDBJ whole genome shotgun (WGS) entry which is preliminary data.</text>
</comment>
<dbReference type="EMBL" id="JAZBJZ010000054">
    <property type="protein sequence ID" value="MEE3717823.1"/>
    <property type="molecule type" value="Genomic_DNA"/>
</dbReference>
<evidence type="ECO:0000256" key="2">
    <source>
        <dbReference type="SAM" id="MobiDB-lite"/>
    </source>
</evidence>
<evidence type="ECO:0000313" key="6">
    <source>
        <dbReference type="Proteomes" id="UP001333818"/>
    </source>
</evidence>
<dbReference type="GO" id="GO:0004222">
    <property type="term" value="F:metalloendopeptidase activity"/>
    <property type="evidence" value="ECO:0007669"/>
    <property type="project" value="TreeGrafter"/>
</dbReference>
<feature type="compositionally biased region" description="Polar residues" evidence="2">
    <location>
        <begin position="111"/>
        <end position="130"/>
    </location>
</feature>
<dbReference type="EC" id="3.4.24.-" evidence="5"/>
<dbReference type="Pfam" id="PF01551">
    <property type="entry name" value="Peptidase_M23"/>
    <property type="match status" value="1"/>
</dbReference>
<dbReference type="RefSeq" id="WP_330484254.1">
    <property type="nucleotide sequence ID" value="NZ_JAZBJZ010000054.1"/>
</dbReference>